<dbReference type="InterPro" id="IPR049450">
    <property type="entry name" value="ACOT8-like_C"/>
</dbReference>
<dbReference type="InterPro" id="IPR042171">
    <property type="entry name" value="Acyl-CoA_hotdog"/>
</dbReference>
<name>A0A929BEF3_9PSEU</name>
<dbReference type="CDD" id="cd03443">
    <property type="entry name" value="PaaI_thioesterase"/>
    <property type="match status" value="1"/>
</dbReference>
<dbReference type="InterPro" id="IPR029069">
    <property type="entry name" value="HotDog_dom_sf"/>
</dbReference>
<protein>
    <submittedName>
        <fullName evidence="3">Thioesterase family protein</fullName>
    </submittedName>
</protein>
<dbReference type="PANTHER" id="PTHR38110:SF1">
    <property type="entry name" value="THIOESTERASE DOMAIN-CONTAINING PROTEIN"/>
    <property type="match status" value="1"/>
</dbReference>
<keyword evidence="4" id="KW-1185">Reference proteome</keyword>
<feature type="domain" description="Acyl-CoA thioesterase-like N-terminal HotDog" evidence="1">
    <location>
        <begin position="33"/>
        <end position="115"/>
    </location>
</feature>
<dbReference type="SUPFAM" id="SSF54637">
    <property type="entry name" value="Thioesterase/thiol ester dehydrase-isomerase"/>
    <property type="match status" value="2"/>
</dbReference>
<dbReference type="InterPro" id="IPR049449">
    <property type="entry name" value="TesB_ACOT8-like_N"/>
</dbReference>
<dbReference type="RefSeq" id="WP_193929436.1">
    <property type="nucleotide sequence ID" value="NZ_JADEYC010000030.1"/>
</dbReference>
<comment type="caution">
    <text evidence="3">The sequence shown here is derived from an EMBL/GenBank/DDBJ whole genome shotgun (WGS) entry which is preliminary data.</text>
</comment>
<dbReference type="Gene3D" id="2.40.160.210">
    <property type="entry name" value="Acyl-CoA thioesterase, double hotdog domain"/>
    <property type="match status" value="1"/>
</dbReference>
<dbReference type="AlphaFoldDB" id="A0A929BEF3"/>
<dbReference type="InterPro" id="IPR052389">
    <property type="entry name" value="Sec_Metab_Biosynth-Assoc"/>
</dbReference>
<proteinExistence type="predicted"/>
<dbReference type="PANTHER" id="PTHR38110">
    <property type="entry name" value="CHROMOSOME 23, WHOLE GENOME SHOTGUN SEQUENCE"/>
    <property type="match status" value="1"/>
</dbReference>
<sequence length="273" mass="29182">MPEQLSPLEAPKWALDRFLQLTPAADGWTADVPPSWAPTGAAHGGVLFAIAITAMRRVSPHPDVLTATAHFLRPTAPGPAQVTAELVRGGGAHATVQATIVQDGKETLRVLAVFGVLPDDPPRSELVPPTLPPPEECAPALGSELQAGADATDYGSSLDVRVDPTVGWLNGRRAGNAEITGWCRTSDERPHDDASLALFADAFPPPVFDVLPAFYVPTLELTLHVRGRATTPWLLGRFTTRAINEPYHEEDGLLWDGAGNLVAMSRQFALTRT</sequence>
<gene>
    <name evidence="3" type="ORF">IQ251_16165</name>
</gene>
<evidence type="ECO:0000313" key="4">
    <source>
        <dbReference type="Proteomes" id="UP000598360"/>
    </source>
</evidence>
<accession>A0A929BEF3</accession>
<evidence type="ECO:0000259" key="2">
    <source>
        <dbReference type="Pfam" id="PF20789"/>
    </source>
</evidence>
<feature type="domain" description="Acyl-CoA thioesterase-like C-terminal" evidence="2">
    <location>
        <begin position="134"/>
        <end position="270"/>
    </location>
</feature>
<dbReference type="Pfam" id="PF13622">
    <property type="entry name" value="4HBT_3"/>
    <property type="match status" value="1"/>
</dbReference>
<dbReference type="Proteomes" id="UP000598360">
    <property type="component" value="Unassembled WGS sequence"/>
</dbReference>
<reference evidence="3" key="1">
    <citation type="submission" date="2020-10" db="EMBL/GenBank/DDBJ databases">
        <title>Diversity and distribution of actinomycetes associated with coral in the coast of Hainan.</title>
        <authorList>
            <person name="Li F."/>
        </authorList>
    </citation>
    <scope>NUCLEOTIDE SEQUENCE</scope>
    <source>
        <strain evidence="3">HNM0983</strain>
    </source>
</reference>
<dbReference type="Pfam" id="PF20789">
    <property type="entry name" value="4HBT_3C"/>
    <property type="match status" value="1"/>
</dbReference>
<dbReference type="EMBL" id="JADEYC010000030">
    <property type="protein sequence ID" value="MBE9375987.1"/>
    <property type="molecule type" value="Genomic_DNA"/>
</dbReference>
<evidence type="ECO:0000313" key="3">
    <source>
        <dbReference type="EMBL" id="MBE9375987.1"/>
    </source>
</evidence>
<evidence type="ECO:0000259" key="1">
    <source>
        <dbReference type="Pfam" id="PF13622"/>
    </source>
</evidence>
<organism evidence="3 4">
    <name type="scientific">Saccharopolyspora montiporae</name>
    <dbReference type="NCBI Taxonomy" id="2781240"/>
    <lineage>
        <taxon>Bacteria</taxon>
        <taxon>Bacillati</taxon>
        <taxon>Actinomycetota</taxon>
        <taxon>Actinomycetes</taxon>
        <taxon>Pseudonocardiales</taxon>
        <taxon>Pseudonocardiaceae</taxon>
        <taxon>Saccharopolyspora</taxon>
    </lineage>
</organism>